<protein>
    <submittedName>
        <fullName evidence="1">Uncharacterized protein</fullName>
    </submittedName>
</protein>
<dbReference type="EMBL" id="VOXD01000002">
    <property type="protein sequence ID" value="TXF91457.1"/>
    <property type="molecule type" value="Genomic_DNA"/>
</dbReference>
<dbReference type="AlphaFoldDB" id="A0A5C7FL81"/>
<evidence type="ECO:0000313" key="1">
    <source>
        <dbReference type="EMBL" id="TXF91457.1"/>
    </source>
</evidence>
<dbReference type="Proteomes" id="UP000321907">
    <property type="component" value="Unassembled WGS sequence"/>
</dbReference>
<proteinExistence type="predicted"/>
<keyword evidence="2" id="KW-1185">Reference proteome</keyword>
<comment type="caution">
    <text evidence="1">The sequence shown here is derived from an EMBL/GenBank/DDBJ whole genome shotgun (WGS) entry which is preliminary data.</text>
</comment>
<reference evidence="1 2" key="1">
    <citation type="submission" date="2019-08" db="EMBL/GenBank/DDBJ databases">
        <title>Lewinella sp. strain SSH13 Genome sequencing and assembly.</title>
        <authorList>
            <person name="Kim I."/>
        </authorList>
    </citation>
    <scope>NUCLEOTIDE SEQUENCE [LARGE SCALE GENOMIC DNA]</scope>
    <source>
        <strain evidence="1 2">SSH13</strain>
    </source>
</reference>
<dbReference type="RefSeq" id="WP_147928997.1">
    <property type="nucleotide sequence ID" value="NZ_VOXD01000002.1"/>
</dbReference>
<gene>
    <name evidence="1" type="ORF">FUA23_01825</name>
</gene>
<evidence type="ECO:0000313" key="2">
    <source>
        <dbReference type="Proteomes" id="UP000321907"/>
    </source>
</evidence>
<name>A0A5C7FL81_9BACT</name>
<sequence>MPYYNYEISSDTLFIPASHILHLDLIVENRIYCEGKHIELIQLEDLVNNHLYRAIDKDTIFFVSLHSERAATYETYLAVKDVVLTQQKGRLNELSLQIFGEPYSSDMHVSRKRILRQQLELGLLEWTLNDSGPQLVETRNGLW</sequence>
<organism evidence="1 2">
    <name type="scientific">Neolewinella aurantiaca</name>
    <dbReference type="NCBI Taxonomy" id="2602767"/>
    <lineage>
        <taxon>Bacteria</taxon>
        <taxon>Pseudomonadati</taxon>
        <taxon>Bacteroidota</taxon>
        <taxon>Saprospiria</taxon>
        <taxon>Saprospirales</taxon>
        <taxon>Lewinellaceae</taxon>
        <taxon>Neolewinella</taxon>
    </lineage>
</organism>
<accession>A0A5C7FL81</accession>